<comment type="caution">
    <text evidence="3">The sequence shown here is derived from an EMBL/GenBank/DDBJ whole genome shotgun (WGS) entry which is preliminary data.</text>
</comment>
<protein>
    <submittedName>
        <fullName evidence="3">Uncharacterized protein</fullName>
    </submittedName>
</protein>
<proteinExistence type="predicted"/>
<dbReference type="EMBL" id="BAABME010000986">
    <property type="protein sequence ID" value="GAA0146805.1"/>
    <property type="molecule type" value="Genomic_DNA"/>
</dbReference>
<dbReference type="AlphaFoldDB" id="A0AAV3P5D2"/>
<accession>A0AAV3P5D2</accession>
<sequence>MGKQLKLSLVNVQGNKKLIIEERESSPAPPATPDASPVPSVNGSETPGTAASPDASPAPSVNQVMFLDCIVFLHCNIPLFHCWWGSILILLIQLVVQIIS</sequence>
<evidence type="ECO:0000313" key="4">
    <source>
        <dbReference type="Proteomes" id="UP001454036"/>
    </source>
</evidence>
<dbReference type="Proteomes" id="UP001454036">
    <property type="component" value="Unassembled WGS sequence"/>
</dbReference>
<gene>
    <name evidence="3" type="ORF">LIER_06669</name>
</gene>
<evidence type="ECO:0000256" key="1">
    <source>
        <dbReference type="SAM" id="MobiDB-lite"/>
    </source>
</evidence>
<keyword evidence="4" id="KW-1185">Reference proteome</keyword>
<organism evidence="3 4">
    <name type="scientific">Lithospermum erythrorhizon</name>
    <name type="common">Purple gromwell</name>
    <name type="synonym">Lithospermum officinale var. erythrorhizon</name>
    <dbReference type="NCBI Taxonomy" id="34254"/>
    <lineage>
        <taxon>Eukaryota</taxon>
        <taxon>Viridiplantae</taxon>
        <taxon>Streptophyta</taxon>
        <taxon>Embryophyta</taxon>
        <taxon>Tracheophyta</taxon>
        <taxon>Spermatophyta</taxon>
        <taxon>Magnoliopsida</taxon>
        <taxon>eudicotyledons</taxon>
        <taxon>Gunneridae</taxon>
        <taxon>Pentapetalae</taxon>
        <taxon>asterids</taxon>
        <taxon>lamiids</taxon>
        <taxon>Boraginales</taxon>
        <taxon>Boraginaceae</taxon>
        <taxon>Boraginoideae</taxon>
        <taxon>Lithospermeae</taxon>
        <taxon>Lithospermum</taxon>
    </lineage>
</organism>
<reference evidence="3 4" key="1">
    <citation type="submission" date="2024-01" db="EMBL/GenBank/DDBJ databases">
        <title>The complete chloroplast genome sequence of Lithospermum erythrorhizon: insights into the phylogenetic relationship among Boraginaceae species and the maternal lineages of purple gromwells.</title>
        <authorList>
            <person name="Okada T."/>
            <person name="Watanabe K."/>
        </authorList>
    </citation>
    <scope>NUCLEOTIDE SEQUENCE [LARGE SCALE GENOMIC DNA]</scope>
</reference>
<evidence type="ECO:0000256" key="2">
    <source>
        <dbReference type="SAM" id="Phobius"/>
    </source>
</evidence>
<feature type="transmembrane region" description="Helical" evidence="2">
    <location>
        <begin position="82"/>
        <end position="99"/>
    </location>
</feature>
<keyword evidence="2" id="KW-0812">Transmembrane</keyword>
<keyword evidence="2" id="KW-0472">Membrane</keyword>
<evidence type="ECO:0000313" key="3">
    <source>
        <dbReference type="EMBL" id="GAA0146805.1"/>
    </source>
</evidence>
<name>A0AAV3P5D2_LITER</name>
<feature type="region of interest" description="Disordered" evidence="1">
    <location>
        <begin position="21"/>
        <end position="58"/>
    </location>
</feature>
<keyword evidence="2" id="KW-1133">Transmembrane helix</keyword>